<gene>
    <name evidence="1" type="ORF">J34TS1_16690</name>
</gene>
<protein>
    <submittedName>
        <fullName evidence="1">Uncharacterized protein</fullName>
    </submittedName>
</protein>
<evidence type="ECO:0000313" key="1">
    <source>
        <dbReference type="EMBL" id="GIO46904.1"/>
    </source>
</evidence>
<reference evidence="1 2" key="1">
    <citation type="submission" date="2021-03" db="EMBL/GenBank/DDBJ databases">
        <title>Antimicrobial resistance genes in bacteria isolated from Japanese honey, and their potential for conferring macrolide and lincosamide resistance in the American foulbrood pathogen Paenibacillus larvae.</title>
        <authorList>
            <person name="Okamoto M."/>
            <person name="Kumagai M."/>
            <person name="Kanamori H."/>
            <person name="Takamatsu D."/>
        </authorList>
    </citation>
    <scope>NUCLEOTIDE SEQUENCE [LARGE SCALE GENOMIC DNA]</scope>
    <source>
        <strain evidence="1 2">J34TS1</strain>
    </source>
</reference>
<proteinExistence type="predicted"/>
<organism evidence="1 2">
    <name type="scientific">Paenibacillus azoreducens</name>
    <dbReference type="NCBI Taxonomy" id="116718"/>
    <lineage>
        <taxon>Bacteria</taxon>
        <taxon>Bacillati</taxon>
        <taxon>Bacillota</taxon>
        <taxon>Bacilli</taxon>
        <taxon>Bacillales</taxon>
        <taxon>Paenibacillaceae</taxon>
        <taxon>Paenibacillus</taxon>
    </lineage>
</organism>
<keyword evidence="2" id="KW-1185">Reference proteome</keyword>
<comment type="caution">
    <text evidence="1">The sequence shown here is derived from an EMBL/GenBank/DDBJ whole genome shotgun (WGS) entry which is preliminary data.</text>
</comment>
<dbReference type="EMBL" id="BORT01000005">
    <property type="protein sequence ID" value="GIO46904.1"/>
    <property type="molecule type" value="Genomic_DNA"/>
</dbReference>
<sequence>MPLRASFLERTLFVRQLAQFGLIPQVLEQAGAKTKNAWLEIYTIEATPSGCVNTNELVKISSSQIK</sequence>
<name>A0A919YAM8_9BACL</name>
<dbReference type="AlphaFoldDB" id="A0A919YAM8"/>
<dbReference type="Proteomes" id="UP000682811">
    <property type="component" value="Unassembled WGS sequence"/>
</dbReference>
<evidence type="ECO:0000313" key="2">
    <source>
        <dbReference type="Proteomes" id="UP000682811"/>
    </source>
</evidence>
<accession>A0A919YAM8</accession>